<evidence type="ECO:0000256" key="1">
    <source>
        <dbReference type="SAM" id="MobiDB-lite"/>
    </source>
</evidence>
<dbReference type="EMBL" id="CAEFZW010000006">
    <property type="protein sequence ID" value="CAB4255478.1"/>
    <property type="molecule type" value="Genomic_DNA"/>
</dbReference>
<dbReference type="AlphaFoldDB" id="A0A8H2VHM9"/>
<dbReference type="Proteomes" id="UP000644660">
    <property type="component" value="Unassembled WGS sequence"/>
</dbReference>
<dbReference type="InterPro" id="IPR013083">
    <property type="entry name" value="Znf_RING/FYVE/PHD"/>
</dbReference>
<dbReference type="Gene3D" id="3.30.40.10">
    <property type="entry name" value="Zinc/RING finger domain, C3HC4 (zinc finger)"/>
    <property type="match status" value="1"/>
</dbReference>
<comment type="caution">
    <text evidence="2">The sequence shown here is derived from an EMBL/GenBank/DDBJ whole genome shotgun (WGS) entry which is preliminary data.</text>
</comment>
<dbReference type="OrthoDB" id="303107at2759"/>
<organism evidence="2 3">
    <name type="scientific">Maudiozyma barnettii</name>
    <dbReference type="NCBI Taxonomy" id="61262"/>
    <lineage>
        <taxon>Eukaryota</taxon>
        <taxon>Fungi</taxon>
        <taxon>Dikarya</taxon>
        <taxon>Ascomycota</taxon>
        <taxon>Saccharomycotina</taxon>
        <taxon>Saccharomycetes</taxon>
        <taxon>Saccharomycetales</taxon>
        <taxon>Saccharomycetaceae</taxon>
        <taxon>Maudiozyma</taxon>
    </lineage>
</organism>
<evidence type="ECO:0000313" key="3">
    <source>
        <dbReference type="Proteomes" id="UP000644660"/>
    </source>
</evidence>
<gene>
    <name evidence="2" type="ORF">KABA2_06S06336</name>
</gene>
<name>A0A8H2VHM9_9SACH</name>
<reference evidence="2 3" key="1">
    <citation type="submission" date="2020-05" db="EMBL/GenBank/DDBJ databases">
        <authorList>
            <person name="Casaregola S."/>
            <person name="Devillers H."/>
            <person name="Grondin C."/>
        </authorList>
    </citation>
    <scope>NUCLEOTIDE SEQUENCE [LARGE SCALE GENOMIC DNA]</scope>
    <source>
        <strain evidence="2 3">CLIB 1767</strain>
    </source>
</reference>
<dbReference type="SUPFAM" id="SSF57903">
    <property type="entry name" value="FYVE/PHD zinc finger"/>
    <property type="match status" value="1"/>
</dbReference>
<feature type="region of interest" description="Disordered" evidence="1">
    <location>
        <begin position="660"/>
        <end position="689"/>
    </location>
</feature>
<feature type="region of interest" description="Disordered" evidence="1">
    <location>
        <begin position="1"/>
        <end position="28"/>
    </location>
</feature>
<protein>
    <submittedName>
        <fullName evidence="2">Similar to Saccharomyces cerevisiae YLR095C IOC2 Member of a complex (Isw1b) with Isw1p and Ioc4p</fullName>
    </submittedName>
</protein>
<keyword evidence="3" id="KW-1185">Reference proteome</keyword>
<dbReference type="CDD" id="cd15489">
    <property type="entry name" value="PHD_SF"/>
    <property type="match status" value="1"/>
</dbReference>
<dbReference type="InterPro" id="IPR011011">
    <property type="entry name" value="Znf_FYVE_PHD"/>
</dbReference>
<sequence length="826" mass="96429">MSERGTRRSTRISRQVTEPVAVQEDQEDTDALNVIQPHVKRQKIEDTGREYPEWYKWLSDETLVQLARHPLDTVDAIELRFDTLSNVRTSWEYQYVITWIYNVSESFVTKQIYPGGKSMWKTVNFDEILFMKDFLTLLETGTDDFNIEEEQDDEEEVDESKMNLYELVRLSLLRQLGNNKSIELREWDTLIKESFDGVNYNSKFISLPLDKQFEIFLKIIKQIESKNMVFKNFIANNMELFNFIKLKENDNENILFMTYPVSIVKQTFTHIDSKDSSLHVPIMLKNCTVSYEDSNGQIDLEHLDYSKEIDSYLKNIIITNEVLSYNFSTFLKTFQDFKLIFKGNNNKKQSSDIKKIVDSFESSFEWVVLARINSAKLLLQRVKNQSMRQLMTRRKRSTRLIEKEEETKKKVAENHLEDKIDHRQTFLKLRKRTVAKIIKRCKENMWNQLWAKFEQDCKIEKKSSKWNMNEVDENVTIESPLNLIDKYVLPNGLNYNTKIIITDLITEKNSLSQHEQIEELPTSLCITEPDIVEANQLGMGPEIEQIDNQNDWMFQCTCMTDKKTTEPPGTMEVTATIPIVKNEPIIIHQNDGEEINLEKFHKLDILNRPIICCDVCHKWQHWECQEQSLVDLLSFVSVHSKKDLDNMKFLTQRDFGTVTYDKNEPHHSATRRTSRRQHQEEETEHNELNAMRPVDRRTQFGECAVFVCPMCLGEIEQELRGTFEPELTIVRAKQKKQHDDRERRKAKKLLEKQQALSNASITTAAAASAATTPVQNHKPVMATFSTGLQNASIVETITNNDKPVIISQQPVTQTYNSGNPPTQPQL</sequence>
<dbReference type="RefSeq" id="XP_041407322.1">
    <property type="nucleotide sequence ID" value="XM_041551388.1"/>
</dbReference>
<evidence type="ECO:0000313" key="2">
    <source>
        <dbReference type="EMBL" id="CAB4255478.1"/>
    </source>
</evidence>
<accession>A0A8H2VHM9</accession>
<proteinExistence type="predicted"/>
<dbReference type="GeneID" id="64858523"/>